<dbReference type="GO" id="GO:0044781">
    <property type="term" value="P:bacterial-type flagellum organization"/>
    <property type="evidence" value="ECO:0007669"/>
    <property type="project" value="UniProtKB-KW"/>
</dbReference>
<comment type="function">
    <text evidence="7">Responsible for the coupling of flagellin expression to flagellar assembly by preventing expression of the flagellin genes when a component of the middle class of proteins is defective. It negatively regulates flagellar genes by inhibiting the activity of FliA by directly binding to FliA.</text>
</comment>
<dbReference type="Proteomes" id="UP000007883">
    <property type="component" value="Chromosome"/>
</dbReference>
<dbReference type="Pfam" id="PF04316">
    <property type="entry name" value="FlgM"/>
    <property type="match status" value="1"/>
</dbReference>
<name>I0HPX2_RUBGI</name>
<dbReference type="InterPro" id="IPR035890">
    <property type="entry name" value="Anti-sigma-28_factor_FlgM_sf"/>
</dbReference>
<dbReference type="AlphaFoldDB" id="I0HPX2"/>
<gene>
    <name evidence="11" type="primary">flgM</name>
    <name evidence="11" type="ordered locus">RGE_17180</name>
</gene>
<reference evidence="11 12" key="1">
    <citation type="journal article" date="2012" name="J. Bacteriol.">
        <title>Complete genome sequence of phototrophic betaproteobacterium Rubrivivax gelatinosus IL144.</title>
        <authorList>
            <person name="Nagashima S."/>
            <person name="Kamimura A."/>
            <person name="Shimizu T."/>
            <person name="Nakamura-isaki S."/>
            <person name="Aono E."/>
            <person name="Sakamoto K."/>
            <person name="Ichikawa N."/>
            <person name="Nakazawa H."/>
            <person name="Sekine M."/>
            <person name="Yamazaki S."/>
            <person name="Fujita N."/>
            <person name="Shimada K."/>
            <person name="Hanada S."/>
            <person name="Nagashima K.V.P."/>
        </authorList>
    </citation>
    <scope>NUCLEOTIDE SEQUENCE [LARGE SCALE GENOMIC DNA]</scope>
    <source>
        <strain evidence="12">NBRC 100245 / IL144</strain>
    </source>
</reference>
<accession>I0HPX2</accession>
<dbReference type="STRING" id="983917.RGE_17180"/>
<evidence type="ECO:0000313" key="11">
    <source>
        <dbReference type="EMBL" id="BAL95059.1"/>
    </source>
</evidence>
<protein>
    <recommendedName>
        <fullName evidence="2">Negative regulator of flagellin synthesis</fullName>
    </recommendedName>
    <alternativeName>
        <fullName evidence="8">Anti-sigma-28 factor</fullName>
    </alternativeName>
</protein>
<keyword evidence="12" id="KW-1185">Reference proteome</keyword>
<dbReference type="EMBL" id="AP012320">
    <property type="protein sequence ID" value="BAL95059.1"/>
    <property type="molecule type" value="Genomic_DNA"/>
</dbReference>
<dbReference type="HOGENOM" id="CLU_2289576_0_0_4"/>
<evidence type="ECO:0000256" key="9">
    <source>
        <dbReference type="SAM" id="MobiDB-lite"/>
    </source>
</evidence>
<keyword evidence="5" id="KW-0805">Transcription regulation</keyword>
<dbReference type="InterPro" id="IPR031316">
    <property type="entry name" value="FlgM_C"/>
</dbReference>
<keyword evidence="11" id="KW-0969">Cilium</keyword>
<dbReference type="GO" id="GO:0045892">
    <property type="term" value="P:negative regulation of DNA-templated transcription"/>
    <property type="evidence" value="ECO:0007669"/>
    <property type="project" value="InterPro"/>
</dbReference>
<evidence type="ECO:0000256" key="2">
    <source>
        <dbReference type="ARBA" id="ARBA00017823"/>
    </source>
</evidence>
<keyword evidence="3" id="KW-0678">Repressor</keyword>
<evidence type="ECO:0000256" key="7">
    <source>
        <dbReference type="ARBA" id="ARBA00024739"/>
    </source>
</evidence>
<feature type="region of interest" description="Disordered" evidence="9">
    <location>
        <begin position="14"/>
        <end position="42"/>
    </location>
</feature>
<keyword evidence="6" id="KW-0804">Transcription</keyword>
<proteinExistence type="inferred from homology"/>
<dbReference type="PATRIC" id="fig|983917.3.peg.1682"/>
<evidence type="ECO:0000259" key="10">
    <source>
        <dbReference type="Pfam" id="PF04316"/>
    </source>
</evidence>
<dbReference type="InterPro" id="IPR007412">
    <property type="entry name" value="FlgM"/>
</dbReference>
<keyword evidence="11" id="KW-0282">Flagellum</keyword>
<sequence>MEFKMKIGLLDTTSSANSVNGERKATSQTRTPDSTAEPSAKVQLSAAALAATDSGDGSFDSAKVGRIAQAIRDGDYQVNHEAIADKLISNAQELLGRTYNR</sequence>
<evidence type="ECO:0000256" key="6">
    <source>
        <dbReference type="ARBA" id="ARBA00023163"/>
    </source>
</evidence>
<dbReference type="SUPFAM" id="SSF101498">
    <property type="entry name" value="Anti-sigma factor FlgM"/>
    <property type="match status" value="1"/>
</dbReference>
<evidence type="ECO:0000256" key="4">
    <source>
        <dbReference type="ARBA" id="ARBA00022795"/>
    </source>
</evidence>
<keyword evidence="4" id="KW-1005">Bacterial flagellum biogenesis</keyword>
<feature type="compositionally biased region" description="Polar residues" evidence="9">
    <location>
        <begin position="14"/>
        <end position="37"/>
    </location>
</feature>
<dbReference type="KEGG" id="rge:RGE_17180"/>
<organism evidence="11 12">
    <name type="scientific">Rubrivivax gelatinosus (strain NBRC 100245 / IL144)</name>
    <dbReference type="NCBI Taxonomy" id="983917"/>
    <lineage>
        <taxon>Bacteria</taxon>
        <taxon>Pseudomonadati</taxon>
        <taxon>Pseudomonadota</taxon>
        <taxon>Betaproteobacteria</taxon>
        <taxon>Burkholderiales</taxon>
        <taxon>Sphaerotilaceae</taxon>
        <taxon>Rubrivivax</taxon>
    </lineage>
</organism>
<evidence type="ECO:0000256" key="3">
    <source>
        <dbReference type="ARBA" id="ARBA00022491"/>
    </source>
</evidence>
<feature type="domain" description="Anti-sigma-28 factor FlgM C-terminal" evidence="10">
    <location>
        <begin position="42"/>
        <end position="88"/>
    </location>
</feature>
<evidence type="ECO:0000256" key="1">
    <source>
        <dbReference type="ARBA" id="ARBA00005322"/>
    </source>
</evidence>
<dbReference type="eggNOG" id="COG2747">
    <property type="taxonomic scope" value="Bacteria"/>
</dbReference>
<evidence type="ECO:0000256" key="5">
    <source>
        <dbReference type="ARBA" id="ARBA00023015"/>
    </source>
</evidence>
<evidence type="ECO:0000313" key="12">
    <source>
        <dbReference type="Proteomes" id="UP000007883"/>
    </source>
</evidence>
<dbReference type="NCBIfam" id="TIGR03824">
    <property type="entry name" value="FlgM_jcvi"/>
    <property type="match status" value="1"/>
</dbReference>
<keyword evidence="11" id="KW-0966">Cell projection</keyword>
<comment type="similarity">
    <text evidence="1">Belongs to the FlgM family.</text>
</comment>
<evidence type="ECO:0000256" key="8">
    <source>
        <dbReference type="ARBA" id="ARBA00030117"/>
    </source>
</evidence>